<sequence>MTTRDDAGRTITITCPSCGETSSLVVSDEGTPERAADAFCPKCDYPLFWARAEG</sequence>
<reference evidence="1 2" key="1">
    <citation type="submission" date="2019-11" db="EMBL/GenBank/DDBJ databases">
        <title>Acidiferrimicrobium australis gen. nov., sp. nov., an acidophilic and obligately heterotrophic, member of the Actinobacteria that catalyses dissimilatory oxido- reduction of iron isolated from metal-rich acidic water in Chile.</title>
        <authorList>
            <person name="Gonzalez D."/>
            <person name="Huber K."/>
            <person name="Hedrich S."/>
            <person name="Rojas-Villalobos C."/>
            <person name="Quatrini R."/>
            <person name="Dinamarca M.A."/>
            <person name="Schwarz A."/>
            <person name="Canales C."/>
            <person name="Nancucheo I."/>
        </authorList>
    </citation>
    <scope>NUCLEOTIDE SEQUENCE [LARGE SCALE GENOMIC DNA]</scope>
    <source>
        <strain evidence="1 2">USS-CCA1</strain>
    </source>
</reference>
<gene>
    <name evidence="1" type="ORF">GHK86_20480</name>
</gene>
<feature type="non-terminal residue" evidence="1">
    <location>
        <position position="54"/>
    </location>
</feature>
<keyword evidence="2" id="KW-1185">Reference proteome</keyword>
<proteinExistence type="predicted"/>
<accession>A0ABW9R021</accession>
<evidence type="ECO:0008006" key="3">
    <source>
        <dbReference type="Google" id="ProtNLM"/>
    </source>
</evidence>
<protein>
    <recommendedName>
        <fullName evidence="3">Small CPxCG-related zinc finger protein</fullName>
    </recommendedName>
</protein>
<dbReference type="Proteomes" id="UP000437736">
    <property type="component" value="Unassembled WGS sequence"/>
</dbReference>
<dbReference type="EMBL" id="WJHE01001425">
    <property type="protein sequence ID" value="MST35094.1"/>
    <property type="molecule type" value="Genomic_DNA"/>
</dbReference>
<evidence type="ECO:0000313" key="2">
    <source>
        <dbReference type="Proteomes" id="UP000437736"/>
    </source>
</evidence>
<comment type="caution">
    <text evidence="1">The sequence shown here is derived from an EMBL/GenBank/DDBJ whole genome shotgun (WGS) entry which is preliminary data.</text>
</comment>
<organism evidence="1 2">
    <name type="scientific">Acidiferrimicrobium australe</name>
    <dbReference type="NCBI Taxonomy" id="2664430"/>
    <lineage>
        <taxon>Bacteria</taxon>
        <taxon>Bacillati</taxon>
        <taxon>Actinomycetota</taxon>
        <taxon>Acidimicrobiia</taxon>
        <taxon>Acidimicrobiales</taxon>
        <taxon>Acidimicrobiaceae</taxon>
        <taxon>Acidiferrimicrobium</taxon>
    </lineage>
</organism>
<name>A0ABW9R021_9ACTN</name>
<evidence type="ECO:0000313" key="1">
    <source>
        <dbReference type="EMBL" id="MST35094.1"/>
    </source>
</evidence>